<keyword evidence="3" id="KW-1185">Reference proteome</keyword>
<reference evidence="2 3" key="1">
    <citation type="journal article" date="2012" name="Science">
        <title>The Paleozoic origin of enzymatic lignin decomposition reconstructed from 31 fungal genomes.</title>
        <authorList>
            <person name="Floudas D."/>
            <person name="Binder M."/>
            <person name="Riley R."/>
            <person name="Barry K."/>
            <person name="Blanchette R.A."/>
            <person name="Henrissat B."/>
            <person name="Martinez A.T."/>
            <person name="Otillar R."/>
            <person name="Spatafora J.W."/>
            <person name="Yadav J.S."/>
            <person name="Aerts A."/>
            <person name="Benoit I."/>
            <person name="Boyd A."/>
            <person name="Carlson A."/>
            <person name="Copeland A."/>
            <person name="Coutinho P.M."/>
            <person name="de Vries R.P."/>
            <person name="Ferreira P."/>
            <person name="Findley K."/>
            <person name="Foster B."/>
            <person name="Gaskell J."/>
            <person name="Glotzer D."/>
            <person name="Gorecki P."/>
            <person name="Heitman J."/>
            <person name="Hesse C."/>
            <person name="Hori C."/>
            <person name="Igarashi K."/>
            <person name="Jurgens J.A."/>
            <person name="Kallen N."/>
            <person name="Kersten P."/>
            <person name="Kohler A."/>
            <person name="Kuees U."/>
            <person name="Kumar T.K.A."/>
            <person name="Kuo A."/>
            <person name="LaButti K."/>
            <person name="Larrondo L.F."/>
            <person name="Lindquist E."/>
            <person name="Ling A."/>
            <person name="Lombard V."/>
            <person name="Lucas S."/>
            <person name="Lundell T."/>
            <person name="Martin R."/>
            <person name="McLaughlin D.J."/>
            <person name="Morgenstern I."/>
            <person name="Morin E."/>
            <person name="Murat C."/>
            <person name="Nagy L.G."/>
            <person name="Nolan M."/>
            <person name="Ohm R.A."/>
            <person name="Patyshakuliyeva A."/>
            <person name="Rokas A."/>
            <person name="Ruiz-Duenas F.J."/>
            <person name="Sabat G."/>
            <person name="Salamov A."/>
            <person name="Samejima M."/>
            <person name="Schmutz J."/>
            <person name="Slot J.C."/>
            <person name="St John F."/>
            <person name="Stenlid J."/>
            <person name="Sun H."/>
            <person name="Sun S."/>
            <person name="Syed K."/>
            <person name="Tsang A."/>
            <person name="Wiebenga A."/>
            <person name="Young D."/>
            <person name="Pisabarro A."/>
            <person name="Eastwood D.C."/>
            <person name="Martin F."/>
            <person name="Cullen D."/>
            <person name="Grigoriev I.V."/>
            <person name="Hibbett D.S."/>
        </authorList>
    </citation>
    <scope>NUCLEOTIDE SEQUENCE</scope>
    <source>
        <strain evidence="3">FP-58527</strain>
    </source>
</reference>
<evidence type="ECO:0000313" key="3">
    <source>
        <dbReference type="Proteomes" id="UP000015241"/>
    </source>
</evidence>
<name>S8ES79_FOMSC</name>
<evidence type="ECO:0000313" key="2">
    <source>
        <dbReference type="EMBL" id="EPT05764.1"/>
    </source>
</evidence>
<dbReference type="Proteomes" id="UP000015241">
    <property type="component" value="Unassembled WGS sequence"/>
</dbReference>
<dbReference type="InParanoid" id="S8ES79"/>
<dbReference type="STRING" id="743788.S8ES79"/>
<evidence type="ECO:0000256" key="1">
    <source>
        <dbReference type="SAM" id="MobiDB-lite"/>
    </source>
</evidence>
<protein>
    <submittedName>
        <fullName evidence="2">Uncharacterized protein</fullName>
    </submittedName>
</protein>
<dbReference type="OrthoDB" id="5314275at2759"/>
<dbReference type="AlphaFoldDB" id="S8ES79"/>
<dbReference type="EMBL" id="KE504123">
    <property type="protein sequence ID" value="EPT05764.1"/>
    <property type="molecule type" value="Genomic_DNA"/>
</dbReference>
<accession>S8ES79</accession>
<dbReference type="Pfam" id="PF15496">
    <property type="entry name" value="DUF4646"/>
    <property type="match status" value="1"/>
</dbReference>
<organism evidence="2 3">
    <name type="scientific">Fomitopsis schrenkii</name>
    <name type="common">Brown rot fungus</name>
    <dbReference type="NCBI Taxonomy" id="2126942"/>
    <lineage>
        <taxon>Eukaryota</taxon>
        <taxon>Fungi</taxon>
        <taxon>Dikarya</taxon>
        <taxon>Basidiomycota</taxon>
        <taxon>Agaricomycotina</taxon>
        <taxon>Agaricomycetes</taxon>
        <taxon>Polyporales</taxon>
        <taxon>Fomitopsis</taxon>
    </lineage>
</organism>
<proteinExistence type="predicted"/>
<dbReference type="eggNOG" id="ENOG502S4ZR">
    <property type="taxonomic scope" value="Eukaryota"/>
</dbReference>
<dbReference type="HOGENOM" id="CLU_048146_1_1_1"/>
<dbReference type="InterPro" id="IPR028018">
    <property type="entry name" value="DUF4646"/>
</dbReference>
<sequence>MTTDPGKSSASILDPPPPSFLRSPRPDLPYSPFEPTSLSSLSDGLGQGFPQLPPQSRDVPHPFVTHDVSEEDWRIFLFTVKSASAHFDAAISSAGNRRVGLLGTLVSMGIEQATKGKKAGAVGDLVDQWNLNFFLRRQMTVVLARGKTAYNGSAGAGPHDMTTNPVDGKWRLIIAYRPTERGF</sequence>
<feature type="region of interest" description="Disordered" evidence="1">
    <location>
        <begin position="1"/>
        <end position="60"/>
    </location>
</feature>
<gene>
    <name evidence="2" type="ORF">FOMPIDRAFT_86757</name>
</gene>
<feature type="compositionally biased region" description="Polar residues" evidence="1">
    <location>
        <begin position="1"/>
        <end position="11"/>
    </location>
</feature>